<evidence type="ECO:0000313" key="6">
    <source>
        <dbReference type="EMBL" id="SHH79590.1"/>
    </source>
</evidence>
<dbReference type="EC" id="5.1.3.32" evidence="5"/>
<sequence length="104" mass="12163">MERLAFTMKLFPGQVEEYKRRHDAIWPALKYLLKDSGIKDYSIFLDEGSLTLFGVMKVEDAAVLGPIRDHPVMREWWAYMKDIMETNADESPVQTALREVFYMA</sequence>
<dbReference type="Pfam" id="PF05336">
    <property type="entry name" value="rhaM"/>
    <property type="match status" value="1"/>
</dbReference>
<evidence type="ECO:0000256" key="5">
    <source>
        <dbReference type="NCBIfam" id="TIGR02625"/>
    </source>
</evidence>
<organism evidence="6 7">
    <name type="scientific">Chryseolinea serpens</name>
    <dbReference type="NCBI Taxonomy" id="947013"/>
    <lineage>
        <taxon>Bacteria</taxon>
        <taxon>Pseudomonadati</taxon>
        <taxon>Bacteroidota</taxon>
        <taxon>Cytophagia</taxon>
        <taxon>Cytophagales</taxon>
        <taxon>Fulvivirgaceae</taxon>
        <taxon>Chryseolinea</taxon>
    </lineage>
</organism>
<accession>A0A1M5VWP0</accession>
<keyword evidence="4" id="KW-0684">Rhamnose metabolism</keyword>
<keyword evidence="7" id="KW-1185">Reference proteome</keyword>
<dbReference type="EMBL" id="FQWQ01000004">
    <property type="protein sequence ID" value="SHH79590.1"/>
    <property type="molecule type" value="Genomic_DNA"/>
</dbReference>
<keyword evidence="1" id="KW-0963">Cytoplasm</keyword>
<dbReference type="OrthoDB" id="9799608at2"/>
<proteinExistence type="inferred from homology"/>
<dbReference type="SUPFAM" id="SSF54909">
    <property type="entry name" value="Dimeric alpha+beta barrel"/>
    <property type="match status" value="1"/>
</dbReference>
<dbReference type="GO" id="GO:0019301">
    <property type="term" value="P:rhamnose catabolic process"/>
    <property type="evidence" value="ECO:0007669"/>
    <property type="project" value="UniProtKB-UniRule"/>
</dbReference>
<evidence type="ECO:0000256" key="3">
    <source>
        <dbReference type="ARBA" id="ARBA00023277"/>
    </source>
</evidence>
<keyword evidence="3" id="KW-0119">Carbohydrate metabolism</keyword>
<dbReference type="NCBIfam" id="TIGR02625">
    <property type="entry name" value="YiiL_rotase"/>
    <property type="match status" value="1"/>
</dbReference>
<dbReference type="PANTHER" id="PTHR34389">
    <property type="entry name" value="L-RHAMNOSE MUTAROTASE"/>
    <property type="match status" value="1"/>
</dbReference>
<dbReference type="Proteomes" id="UP000184212">
    <property type="component" value="Unassembled WGS sequence"/>
</dbReference>
<dbReference type="AlphaFoldDB" id="A0A1M5VWP0"/>
<name>A0A1M5VWP0_9BACT</name>
<evidence type="ECO:0000256" key="4">
    <source>
        <dbReference type="ARBA" id="ARBA00023308"/>
    </source>
</evidence>
<dbReference type="PANTHER" id="PTHR34389:SF2">
    <property type="entry name" value="L-RHAMNOSE MUTAROTASE"/>
    <property type="match status" value="1"/>
</dbReference>
<dbReference type="STRING" id="947013.SAMN04488109_5473"/>
<protein>
    <recommendedName>
        <fullName evidence="5">L-rhamnose mutarotase</fullName>
        <ecNumber evidence="5">5.1.3.32</ecNumber>
    </recommendedName>
</protein>
<dbReference type="Gene3D" id="3.30.70.100">
    <property type="match status" value="1"/>
</dbReference>
<evidence type="ECO:0000256" key="1">
    <source>
        <dbReference type="ARBA" id="ARBA00022490"/>
    </source>
</evidence>
<reference evidence="6 7" key="1">
    <citation type="submission" date="2016-11" db="EMBL/GenBank/DDBJ databases">
        <authorList>
            <person name="Jaros S."/>
            <person name="Januszkiewicz K."/>
            <person name="Wedrychowicz H."/>
        </authorList>
    </citation>
    <scope>NUCLEOTIDE SEQUENCE [LARGE SCALE GENOMIC DNA]</scope>
    <source>
        <strain evidence="6 7">DSM 24574</strain>
    </source>
</reference>
<keyword evidence="2" id="KW-0413">Isomerase</keyword>
<evidence type="ECO:0000256" key="2">
    <source>
        <dbReference type="ARBA" id="ARBA00023235"/>
    </source>
</evidence>
<dbReference type="RefSeq" id="WP_073140942.1">
    <property type="nucleotide sequence ID" value="NZ_FQWQ01000004.1"/>
</dbReference>
<dbReference type="InterPro" id="IPR011008">
    <property type="entry name" value="Dimeric_a/b-barrel"/>
</dbReference>
<dbReference type="HAMAP" id="MF_01663">
    <property type="entry name" value="L_rham_rotase"/>
    <property type="match status" value="1"/>
</dbReference>
<evidence type="ECO:0000313" key="7">
    <source>
        <dbReference type="Proteomes" id="UP000184212"/>
    </source>
</evidence>
<dbReference type="InterPro" id="IPR013448">
    <property type="entry name" value="L-rhamnose_mutarotase"/>
</dbReference>
<dbReference type="GO" id="GO:0005737">
    <property type="term" value="C:cytoplasm"/>
    <property type="evidence" value="ECO:0007669"/>
    <property type="project" value="InterPro"/>
</dbReference>
<dbReference type="GO" id="GO:0062192">
    <property type="term" value="F:L-rhamnose mutarotase activity"/>
    <property type="evidence" value="ECO:0007669"/>
    <property type="project" value="UniProtKB-UniRule"/>
</dbReference>
<dbReference type="InterPro" id="IPR008000">
    <property type="entry name" value="Rham/fucose_mutarotase"/>
</dbReference>
<gene>
    <name evidence="6" type="ORF">SAMN04488109_5473</name>
</gene>